<dbReference type="RefSeq" id="WP_118325889.1">
    <property type="nucleotide sequence ID" value="NZ_QRYH01000033.1"/>
</dbReference>
<feature type="transmembrane region" description="Helical" evidence="1">
    <location>
        <begin position="12"/>
        <end position="33"/>
    </location>
</feature>
<keyword evidence="1" id="KW-0472">Membrane</keyword>
<evidence type="ECO:0000313" key="3">
    <source>
        <dbReference type="Proteomes" id="UP000265489"/>
    </source>
</evidence>
<evidence type="ECO:0000313" key="2">
    <source>
        <dbReference type="EMBL" id="RGU89305.1"/>
    </source>
</evidence>
<accession>A0A395W8A6</accession>
<feature type="transmembrane region" description="Helical" evidence="1">
    <location>
        <begin position="411"/>
        <end position="431"/>
    </location>
</feature>
<keyword evidence="1" id="KW-1133">Transmembrane helix</keyword>
<proteinExistence type="predicted"/>
<dbReference type="AlphaFoldDB" id="A0A395W8A6"/>
<feature type="transmembrane region" description="Helical" evidence="1">
    <location>
        <begin position="336"/>
        <end position="362"/>
    </location>
</feature>
<keyword evidence="1" id="KW-0812">Transmembrane</keyword>
<protein>
    <submittedName>
        <fullName evidence="2">Uncharacterized protein</fullName>
    </submittedName>
</protein>
<feature type="transmembrane region" description="Helical" evidence="1">
    <location>
        <begin position="215"/>
        <end position="233"/>
    </location>
</feature>
<reference evidence="2 3" key="1">
    <citation type="submission" date="2018-08" db="EMBL/GenBank/DDBJ databases">
        <title>A genome reference for cultivated species of the human gut microbiota.</title>
        <authorList>
            <person name="Zou Y."/>
            <person name="Xue W."/>
            <person name="Luo G."/>
        </authorList>
    </citation>
    <scope>NUCLEOTIDE SEQUENCE [LARGE SCALE GENOMIC DNA]</scope>
    <source>
        <strain evidence="2 3">AF15-20</strain>
    </source>
</reference>
<comment type="caution">
    <text evidence="2">The sequence shown here is derived from an EMBL/GenBank/DDBJ whole genome shotgun (WGS) entry which is preliminary data.</text>
</comment>
<name>A0A395W8A6_9FIRM</name>
<dbReference type="Proteomes" id="UP000265489">
    <property type="component" value="Unassembled WGS sequence"/>
</dbReference>
<evidence type="ECO:0000256" key="1">
    <source>
        <dbReference type="SAM" id="Phobius"/>
    </source>
</evidence>
<feature type="transmembrane region" description="Helical" evidence="1">
    <location>
        <begin position="369"/>
        <end position="391"/>
    </location>
</feature>
<dbReference type="GeneID" id="66580626"/>
<sequence>MSLEIKSVLKNKVSAVIFFILLVLNMVQVPNYMGHEYDVEQNMNIFETQIQQYQRALSDINLQYMAVKHMGAEEKVYWNSYQDYLSWAIDNAKAGWNLFNKYGKEVFKNKGLIKRYNEITLWDKLYHLDALKKNGDQKFMRQVHKLGFEEADISFDQSRIFMIGSQISQNKKEDYRTVELSVQEQLHQLETNTEQYVGKGPWYFLAHQLRIDSSFAYLFMPLCLIYCVVVLMYEKKTGVFELEQLNDVHFFVHIQIKLFIAFLLLMIASIGIPFLLLGISNGFAGWDTWLLADTKHFFSFKRMYHTDNYVINNMSEYYATELGFIPDLSFIPLWKALMMSLPLILLKLELYIQMAMFCVYTFTKTGFNYLSGIICIILYVISQRMDLISFINPFSITPSLSVLSGCGMQNWLNSICICVVFIFALLFINYVSVRQKDKMSL</sequence>
<dbReference type="EMBL" id="QRYQ01000032">
    <property type="protein sequence ID" value="RGU89305.1"/>
    <property type="molecule type" value="Genomic_DNA"/>
</dbReference>
<organism evidence="2 3">
    <name type="scientific">Holdemanella biformis</name>
    <dbReference type="NCBI Taxonomy" id="1735"/>
    <lineage>
        <taxon>Bacteria</taxon>
        <taxon>Bacillati</taxon>
        <taxon>Bacillota</taxon>
        <taxon>Erysipelotrichia</taxon>
        <taxon>Erysipelotrichales</taxon>
        <taxon>Erysipelotrichaceae</taxon>
        <taxon>Holdemanella</taxon>
    </lineage>
</organism>
<feature type="transmembrane region" description="Helical" evidence="1">
    <location>
        <begin position="254"/>
        <end position="279"/>
    </location>
</feature>
<gene>
    <name evidence="2" type="ORF">DWW32_11870</name>
</gene>